<dbReference type="Proteomes" id="UP001558713">
    <property type="component" value="Unassembled WGS sequence"/>
</dbReference>
<dbReference type="PANTHER" id="PTHR33737:SF19">
    <property type="entry name" value="BNAA10G12980D PROTEIN"/>
    <property type="match status" value="1"/>
</dbReference>
<dbReference type="AlphaFoldDB" id="A0ABD1B3K4"/>
<feature type="compositionally biased region" description="Polar residues" evidence="1">
    <location>
        <begin position="617"/>
        <end position="629"/>
    </location>
</feature>
<feature type="region of interest" description="Disordered" evidence="1">
    <location>
        <begin position="127"/>
        <end position="170"/>
    </location>
</feature>
<feature type="region of interest" description="Disordered" evidence="1">
    <location>
        <begin position="192"/>
        <end position="219"/>
    </location>
</feature>
<keyword evidence="3" id="KW-1185">Reference proteome</keyword>
<feature type="compositionally biased region" description="Polar residues" evidence="1">
    <location>
        <begin position="196"/>
        <end position="219"/>
    </location>
</feature>
<feature type="compositionally biased region" description="Polar residues" evidence="1">
    <location>
        <begin position="62"/>
        <end position="80"/>
    </location>
</feature>
<evidence type="ECO:0000256" key="1">
    <source>
        <dbReference type="SAM" id="MobiDB-lite"/>
    </source>
</evidence>
<dbReference type="EMBL" id="JBANAX010000447">
    <property type="protein sequence ID" value="KAL1208575.1"/>
    <property type="molecule type" value="Genomic_DNA"/>
</dbReference>
<feature type="compositionally biased region" description="Polar residues" evidence="1">
    <location>
        <begin position="1"/>
        <end position="31"/>
    </location>
</feature>
<accession>A0ABD1B3K4</accession>
<dbReference type="PANTHER" id="PTHR33737">
    <property type="entry name" value="OS05G0121800 PROTEIN"/>
    <property type="match status" value="1"/>
</dbReference>
<gene>
    <name evidence="2" type="ORF">V5N11_008052</name>
</gene>
<feature type="region of interest" description="Disordered" evidence="1">
    <location>
        <begin position="610"/>
        <end position="632"/>
    </location>
</feature>
<organism evidence="2 3">
    <name type="scientific">Cardamine amara subsp. amara</name>
    <dbReference type="NCBI Taxonomy" id="228776"/>
    <lineage>
        <taxon>Eukaryota</taxon>
        <taxon>Viridiplantae</taxon>
        <taxon>Streptophyta</taxon>
        <taxon>Embryophyta</taxon>
        <taxon>Tracheophyta</taxon>
        <taxon>Spermatophyta</taxon>
        <taxon>Magnoliopsida</taxon>
        <taxon>eudicotyledons</taxon>
        <taxon>Gunneridae</taxon>
        <taxon>Pentapetalae</taxon>
        <taxon>rosids</taxon>
        <taxon>malvids</taxon>
        <taxon>Brassicales</taxon>
        <taxon>Brassicaceae</taxon>
        <taxon>Cardamineae</taxon>
        <taxon>Cardamine</taxon>
    </lineage>
</organism>
<comment type="caution">
    <text evidence="2">The sequence shown here is derived from an EMBL/GenBank/DDBJ whole genome shotgun (WGS) entry which is preliminary data.</text>
</comment>
<feature type="compositionally biased region" description="Polar residues" evidence="1">
    <location>
        <begin position="149"/>
        <end position="159"/>
    </location>
</feature>
<evidence type="ECO:0000313" key="2">
    <source>
        <dbReference type="EMBL" id="KAL1208575.1"/>
    </source>
</evidence>
<feature type="compositionally biased region" description="Polar residues" evidence="1">
    <location>
        <begin position="918"/>
        <end position="927"/>
    </location>
</feature>
<reference evidence="2 3" key="1">
    <citation type="submission" date="2024-04" db="EMBL/GenBank/DDBJ databases">
        <title>Genome assembly C_amara_ONT_v2.</title>
        <authorList>
            <person name="Yant L."/>
            <person name="Moore C."/>
            <person name="Slenker M."/>
        </authorList>
    </citation>
    <scope>NUCLEOTIDE SEQUENCE [LARGE SCALE GENOMIC DNA]</scope>
    <source>
        <tissue evidence="2">Leaf</tissue>
    </source>
</reference>
<feature type="region of interest" description="Disordered" evidence="1">
    <location>
        <begin position="1"/>
        <end position="100"/>
    </location>
</feature>
<evidence type="ECO:0000313" key="3">
    <source>
        <dbReference type="Proteomes" id="UP001558713"/>
    </source>
</evidence>
<feature type="compositionally biased region" description="Low complexity" evidence="1">
    <location>
        <begin position="32"/>
        <end position="51"/>
    </location>
</feature>
<protein>
    <submittedName>
        <fullName evidence="2">Uncharacterized protein</fullName>
    </submittedName>
</protein>
<proteinExistence type="predicted"/>
<sequence length="968" mass="104871">MKRTIQSPSKAEKSQPTQLKNSQRSLGSVNFSKSISSTKSKTKSSLGSKSTIPKPSLKQTRRNVISKTSEIPSVSNSQHSVVGKSNVGPMTTSDVAMLGHPSNIPESNVITTGISLAKSSCNRVGSTQSAVSRLGKPSGLRVPSPSIGYFSQSESQLSHSAGDKHSQLPRSDFCSASRVSLIPTFKKPKVAEKVPSVNSKAATGNTGSSGSAVGFSAQSLKPSEEKVKVDLKSTQEVAPNVSCGSLSSQINESLQHSSIIQGDTGKLVQEDVTICTSEKISIVNREEFQSNSELPPSGCKNNVQDGILSDDNRDEKRTSCCSLEEYCALPLKNGLIFKDSMDSTMQGPSGDELTLFNNYPQLKVSNLGEEDICTTNTSDVHGQPLNECVPPGIEEETSPFLSRVKDVLIVSHSTENVAKQPEVLDSFAADPAFLGSFASIKSDVDDLSSENQLGNTEYVFVPLGPAEAPDCVQSPCNHVEKNVVLNPILCDHNMVCDGQAVLETEKGLEVRDSTETKCEADFIGSFPDSKDWLRESEEQHLSSQLVLEVKEGGHEIDVLTRTERADKEDGSDMQIEYFTGSSDAEQNMEQVKLLMPSSVEVRMEIKPLESSHESLRYNRSSTENTSDVNDGSVMKQADQLGTSDGCSLEEDASAVVFSYSNEELEDNSELEDMDLVTESDCSDEEPEDNLKRSEVDVVIDSELISDLDEFSVKGILNQEYPKVEFSHTRLNESSSSLASIFGDPECLNEDTSLSRISPGMLKEDSDSGRIEQNHVEKAKIQTYTGKDLSAQVTDQEIGTHEEEEVKVVKISPDPVAFVTREEESATPIPMNEAFSVREDMQPDEINVLSDDILISESNGASESSSSCASASEGNDKMILLDAKLEKKPDPIVVKPLNAVPFSDEWLAAIEAAGEEILTQKSGRVQHSPTEKSAPEPGPWSPVKKKNNLGVGPFDCTKYNNKGLPPAFD</sequence>
<feature type="region of interest" description="Disordered" evidence="1">
    <location>
        <begin position="917"/>
        <end position="968"/>
    </location>
</feature>
<name>A0ABD1B3K4_CARAN</name>
<dbReference type="InterPro" id="IPR045882">
    <property type="entry name" value="GPT1/2"/>
</dbReference>